<dbReference type="Proteomes" id="UP000284842">
    <property type="component" value="Unassembled WGS sequence"/>
</dbReference>
<comment type="caution">
    <text evidence="1">The sequence shown here is derived from an EMBL/GenBank/DDBJ whole genome shotgun (WGS) entry which is preliminary data.</text>
</comment>
<keyword evidence="2" id="KW-1185">Reference proteome</keyword>
<dbReference type="AlphaFoldDB" id="A0A409VFZ9"/>
<proteinExistence type="predicted"/>
<dbReference type="OrthoDB" id="3256331at2759"/>
<name>A0A409VFZ9_9AGAR</name>
<organism evidence="1 2">
    <name type="scientific">Panaeolus cyanescens</name>
    <dbReference type="NCBI Taxonomy" id="181874"/>
    <lineage>
        <taxon>Eukaryota</taxon>
        <taxon>Fungi</taxon>
        <taxon>Dikarya</taxon>
        <taxon>Basidiomycota</taxon>
        <taxon>Agaricomycotina</taxon>
        <taxon>Agaricomycetes</taxon>
        <taxon>Agaricomycetidae</taxon>
        <taxon>Agaricales</taxon>
        <taxon>Agaricineae</taxon>
        <taxon>Galeropsidaceae</taxon>
        <taxon>Panaeolus</taxon>
    </lineage>
</organism>
<protein>
    <submittedName>
        <fullName evidence="1">Uncharacterized protein</fullName>
    </submittedName>
</protein>
<dbReference type="InParanoid" id="A0A409VFZ9"/>
<accession>A0A409VFZ9</accession>
<sequence length="197" mass="22248">MFDQDHYLNDTAASQATLVNPQENVKLIITKASALNNVLLLNGRPRFIISTTDIAGSKTLITDARTKELLVKINRRSLFADEIKFTHHNQGKAVKAGKEWFIEGKMPDGMRKWTINTSEGRFLWRLDPKTRWALCPENAPDQPIAWLQLPTQDKPYAFVISPGIEHFWDLIVGGWSYIDQVIKLEERMVGGGGDASV</sequence>
<evidence type="ECO:0000313" key="2">
    <source>
        <dbReference type="Proteomes" id="UP000284842"/>
    </source>
</evidence>
<gene>
    <name evidence="1" type="ORF">CVT24_011065</name>
</gene>
<reference evidence="1 2" key="1">
    <citation type="journal article" date="2018" name="Evol. Lett.">
        <title>Horizontal gene cluster transfer increased hallucinogenic mushroom diversity.</title>
        <authorList>
            <person name="Reynolds H.T."/>
            <person name="Vijayakumar V."/>
            <person name="Gluck-Thaler E."/>
            <person name="Korotkin H.B."/>
            <person name="Matheny P.B."/>
            <person name="Slot J.C."/>
        </authorList>
    </citation>
    <scope>NUCLEOTIDE SEQUENCE [LARGE SCALE GENOMIC DNA]</scope>
    <source>
        <strain evidence="1 2">2629</strain>
    </source>
</reference>
<evidence type="ECO:0000313" key="1">
    <source>
        <dbReference type="EMBL" id="PPQ65188.1"/>
    </source>
</evidence>
<dbReference type="EMBL" id="NHTK01006071">
    <property type="protein sequence ID" value="PPQ65188.1"/>
    <property type="molecule type" value="Genomic_DNA"/>
</dbReference>